<keyword evidence="3" id="KW-0472">Membrane</keyword>
<dbReference type="InterPro" id="IPR001251">
    <property type="entry name" value="CRAL-TRIO_dom"/>
</dbReference>
<evidence type="ECO:0000259" key="4">
    <source>
        <dbReference type="PROSITE" id="PS50191"/>
    </source>
</evidence>
<comment type="caution">
    <text evidence="5">The sequence shown here is derived from an EMBL/GenBank/DDBJ whole genome shotgun (WGS) entry which is preliminary data.</text>
</comment>
<evidence type="ECO:0000313" key="6">
    <source>
        <dbReference type="Proteomes" id="UP000054937"/>
    </source>
</evidence>
<dbReference type="SUPFAM" id="SSF52087">
    <property type="entry name" value="CRAL/TRIO domain"/>
    <property type="match status" value="1"/>
</dbReference>
<dbReference type="CDD" id="cd00170">
    <property type="entry name" value="SEC14"/>
    <property type="match status" value="1"/>
</dbReference>
<dbReference type="SMART" id="SM00516">
    <property type="entry name" value="SEC14"/>
    <property type="match status" value="1"/>
</dbReference>
<evidence type="ECO:0000256" key="1">
    <source>
        <dbReference type="SAM" id="Coils"/>
    </source>
</evidence>
<dbReference type="Gene3D" id="3.40.525.10">
    <property type="entry name" value="CRAL-TRIO lipid binding domain"/>
    <property type="match status" value="1"/>
</dbReference>
<dbReference type="EMBL" id="LDAU01000225">
    <property type="protein sequence ID" value="KRW98932.1"/>
    <property type="molecule type" value="Genomic_DNA"/>
</dbReference>
<dbReference type="OrthoDB" id="75724at2759"/>
<keyword evidence="3" id="KW-0812">Transmembrane</keyword>
<dbReference type="Pfam" id="PF00650">
    <property type="entry name" value="CRAL_TRIO"/>
    <property type="match status" value="1"/>
</dbReference>
<keyword evidence="1" id="KW-0175">Coiled coil</keyword>
<evidence type="ECO:0000256" key="2">
    <source>
        <dbReference type="SAM" id="MobiDB-lite"/>
    </source>
</evidence>
<evidence type="ECO:0000256" key="3">
    <source>
        <dbReference type="SAM" id="Phobius"/>
    </source>
</evidence>
<dbReference type="PANTHER" id="PTHR46818">
    <property type="entry name" value="DOMAIN-CONTAINING PROTEIN, PUTATIVE-RELATED"/>
    <property type="match status" value="1"/>
</dbReference>
<reference evidence="5 6" key="1">
    <citation type="journal article" date="2015" name="Sci. Rep.">
        <title>Genome of the facultative scuticociliatosis pathogen Pseudocohnilembus persalinus provides insight into its virulence through horizontal gene transfer.</title>
        <authorList>
            <person name="Xiong J."/>
            <person name="Wang G."/>
            <person name="Cheng J."/>
            <person name="Tian M."/>
            <person name="Pan X."/>
            <person name="Warren A."/>
            <person name="Jiang C."/>
            <person name="Yuan D."/>
            <person name="Miao W."/>
        </authorList>
    </citation>
    <scope>NUCLEOTIDE SEQUENCE [LARGE SCALE GENOMIC DNA]</scope>
    <source>
        <strain evidence="5">36N120E</strain>
    </source>
</reference>
<sequence length="1398" mass="165300">MQSENKLLDPNSVFQFSKNSNKKFDDITIQTPGIQKTQDQLLLSTKRNVYMLELDDFDDKQKTNREKDETFKRYIVTYYWAVATLMLVGSSGNNSIETAFTIITLLWTVGIFAYIISKISMIIQELNQDSSMFKKELSIMNKFMLSKDIPQDLQTKVRSCLEYMFKSSEKCVICQSDYHLEQNCNLLNYRPNKYMLSLKNNRQNDKKERQKLKECRKIDRKHISPLLDIQQLQKLSDNLKNKYYKDKEIKLYFKFIAQLNQSDSNSSLTSIVSYSDDDSDSYLSRSQFQTESSYQSQLSNQNRYQKAENQIQRKNYSQKTQISQLKQIQSIKQNNKLSSKKSQKGQSLECNLQNKDQNISDKIEGKSRKNSLTGSKSKNVSIFCTNYDKDQISQTGNNEYKQNQALNQLPNKFLSNQKFRSNQNTNNNSFDEQYAIHDTSLNQVHQDIYNTDWANKKRGKPQFYQQYSNQISQQSIGNKSYQQQILSQNQTINIDEYSSGYECSNQQPSEGEYNKIYTNENKIKQDQKQYLYDDQIMGQQGNILDQKGILKNKNYNQKQNFRHLKDQLSKIIEPNVGYYQNQNAKNKQKNKITNFKSSCELDEEDLEDIQVVSSRHPNTRVQSQDYQQNQVHDQVISHLNSNMAHIDQSYQQQEFNQPENNLFAEFFKVKKKQDLNGKLMRERFGSLQKKKTHTRKQGTIEDSQFSISSEHKAFDNSIVNRNYFLEGNNQVYKSKNDIEYQSAKEQEEYRKKQQKKEKNIIREFVKSKSQLAKELQHDNQKLKVLCQGLLEQIVEHNKINPSTKLQQFSDQNIQSQIYKILFKKQDSQYSQNYSLNNQKQVQRNIVRGNHYPSSENKQKMFQNIGNKTSTIENDMNSNYNYNKNYNTLKTLESKNSLLKEKDGNNQLSRFLSKQRRKSIEEEFSMNNFFKMIGLGDNNQNNEDINQLYESKRSFQRNGSYISENKNVYMPNLNVNSFSEQQQTQQIPARSQKNRHVSLLDLQQKNNFNLEDQIKELVVQMDQKQLNEQMFFEFDVQKNWEVYYPQFNLNFQIKTYNQKFLKKEEERNNVKDKMKRRQSKYVNKINTNVNSANTSKSNLDNLGFSQRVKIQQQQDNENSEEHQYQVKGKKKMSRQLFEGRIQYTDLEKEEIQKLKQLLKEKEQLDVIEGWQESEILRFILGNQFDLKKCIKSMVEHNEWKKKWIPQKYNKQIEEFLGIYYIQGRDSCFRPILVLQLKRLNLKEYDEDFLYGAITFLIEVVIRNMMIPGIVEDQVFIMNFKDMGLTDIPMSFIKKLINYLQNNYRSRLYRFYAVNVPKSITFTWYVVKQVLEDTTVKKINFINENVPKPLFQHTHPIQLEKQFGGEGEDKSAATDFCFTLSIVVSICACHVHDPGSIPGE</sequence>
<accession>A0A0V0QA42</accession>
<keyword evidence="6" id="KW-1185">Reference proteome</keyword>
<dbReference type="InterPro" id="IPR036865">
    <property type="entry name" value="CRAL-TRIO_dom_sf"/>
</dbReference>
<organism evidence="5 6">
    <name type="scientific">Pseudocohnilembus persalinus</name>
    <name type="common">Ciliate</name>
    <dbReference type="NCBI Taxonomy" id="266149"/>
    <lineage>
        <taxon>Eukaryota</taxon>
        <taxon>Sar</taxon>
        <taxon>Alveolata</taxon>
        <taxon>Ciliophora</taxon>
        <taxon>Intramacronucleata</taxon>
        <taxon>Oligohymenophorea</taxon>
        <taxon>Scuticociliatia</taxon>
        <taxon>Philasterida</taxon>
        <taxon>Pseudocohnilembidae</taxon>
        <taxon>Pseudocohnilembus</taxon>
    </lineage>
</organism>
<feature type="coiled-coil region" evidence="1">
    <location>
        <begin position="999"/>
        <end position="1026"/>
    </location>
</feature>
<dbReference type="InterPro" id="IPR036273">
    <property type="entry name" value="CRAL/TRIO_N_dom_sf"/>
</dbReference>
<name>A0A0V0QA42_PSEPJ</name>
<feature type="region of interest" description="Disordered" evidence="2">
    <location>
        <begin position="293"/>
        <end position="318"/>
    </location>
</feature>
<dbReference type="InParanoid" id="A0A0V0QA42"/>
<dbReference type="PROSITE" id="PS50191">
    <property type="entry name" value="CRAL_TRIO"/>
    <property type="match status" value="1"/>
</dbReference>
<feature type="compositionally biased region" description="Polar residues" evidence="2">
    <location>
        <begin position="293"/>
        <end position="315"/>
    </location>
</feature>
<dbReference type="Proteomes" id="UP000054937">
    <property type="component" value="Unassembled WGS sequence"/>
</dbReference>
<dbReference type="SUPFAM" id="SSF46938">
    <property type="entry name" value="CRAL/TRIO N-terminal domain"/>
    <property type="match status" value="1"/>
</dbReference>
<dbReference type="Gene3D" id="1.10.287.70">
    <property type="match status" value="1"/>
</dbReference>
<dbReference type="PANTHER" id="PTHR46818:SF1">
    <property type="entry name" value="CHROMOSOME UNDETERMINED SCAFFOLD_125, WHOLE GENOME SHOTGUN SEQUENCE"/>
    <property type="match status" value="1"/>
</dbReference>
<feature type="transmembrane region" description="Helical" evidence="3">
    <location>
        <begin position="74"/>
        <end position="92"/>
    </location>
</feature>
<evidence type="ECO:0000313" key="5">
    <source>
        <dbReference type="EMBL" id="KRW98932.1"/>
    </source>
</evidence>
<keyword evidence="3" id="KW-1133">Transmembrane helix</keyword>
<feature type="domain" description="CRAL-TRIO" evidence="4">
    <location>
        <begin position="1207"/>
        <end position="1369"/>
    </location>
</feature>
<proteinExistence type="predicted"/>
<gene>
    <name evidence="5" type="ORF">PPERSA_09457</name>
</gene>
<feature type="transmembrane region" description="Helical" evidence="3">
    <location>
        <begin position="98"/>
        <end position="116"/>
    </location>
</feature>
<protein>
    <submittedName>
        <fullName evidence="5">CRAL-TRIO domain</fullName>
    </submittedName>
</protein>
<feature type="region of interest" description="Disordered" evidence="2">
    <location>
        <begin position="333"/>
        <end position="353"/>
    </location>
</feature>